<organism evidence="1">
    <name type="scientific">uncultured Gemmatimonadaceae bacterium</name>
    <dbReference type="NCBI Taxonomy" id="246130"/>
    <lineage>
        <taxon>Bacteria</taxon>
        <taxon>Pseudomonadati</taxon>
        <taxon>Gemmatimonadota</taxon>
        <taxon>Gemmatimonadia</taxon>
        <taxon>Gemmatimonadales</taxon>
        <taxon>Gemmatimonadaceae</taxon>
        <taxon>environmental samples</taxon>
    </lineage>
</organism>
<name>A0A6J4MKV3_9BACT</name>
<gene>
    <name evidence="1" type="ORF">AVDCRST_MAG11-4077</name>
</gene>
<reference evidence="1" key="1">
    <citation type="submission" date="2020-02" db="EMBL/GenBank/DDBJ databases">
        <authorList>
            <person name="Meier V. D."/>
        </authorList>
    </citation>
    <scope>NUCLEOTIDE SEQUENCE</scope>
    <source>
        <strain evidence="1">AVDCRST_MAG11</strain>
    </source>
</reference>
<dbReference type="PANTHER" id="PTHR30528">
    <property type="entry name" value="CYTOPLASMIC PROTEIN"/>
    <property type="match status" value="1"/>
</dbReference>
<dbReference type="Pfam" id="PF06224">
    <property type="entry name" value="AlkZ-like"/>
    <property type="match status" value="1"/>
</dbReference>
<sequence length="402" mass="44510">MTAPGIAERLPLARARRLALHAQGLAEPAPRGAAGSAEVADVTRAIGCLQLDPVSAVARSPLLVLHARLGRVGEAALDQAAYRDRVLFDFWAHEASHCHVDDLPLHRWHMRRYLQEDSIPRARVRQWMAANAAWADAVVADLAARGPLRAREVEDRAAADWRHGHWTDEVSSRQNVARMLDRLWLSGRIGIAGRAGTERLWDVLERCLPPGALAAADAAPLTDAQATRRAALRAVAMLGVARIPHIRAHFTRGRYPGLEAALAGLEREGRLARVEVEGLRGTWWIRPGDLERAPGLPEGRRTVALSPFDNVLCDRARTAELFGFDHRLEIYVPAPQRRWGYYVLPILHGERFVARADLRLDRAARLLRVLSLHHEPGRRAPGAVREALGRLAAWRGATLEPA</sequence>
<accession>A0A6J4MKV3</accession>
<dbReference type="EMBL" id="CADCTU010000869">
    <property type="protein sequence ID" value="CAA9360308.1"/>
    <property type="molecule type" value="Genomic_DNA"/>
</dbReference>
<evidence type="ECO:0000313" key="1">
    <source>
        <dbReference type="EMBL" id="CAA9360308.1"/>
    </source>
</evidence>
<evidence type="ECO:0008006" key="2">
    <source>
        <dbReference type="Google" id="ProtNLM"/>
    </source>
</evidence>
<dbReference type="PANTHER" id="PTHR30528:SF0">
    <property type="entry name" value="CYTOPLASMIC PROTEIN"/>
    <property type="match status" value="1"/>
</dbReference>
<protein>
    <recommendedName>
        <fullName evidence="2">Cytoplasmic protein clustered with trehalase</fullName>
    </recommendedName>
</protein>
<proteinExistence type="predicted"/>
<dbReference type="InterPro" id="IPR009351">
    <property type="entry name" value="AlkZ-like"/>
</dbReference>
<dbReference type="AlphaFoldDB" id="A0A6J4MKV3"/>